<dbReference type="InterPro" id="IPR017941">
    <property type="entry name" value="Rieske_2Fe-2S"/>
</dbReference>
<keyword evidence="7" id="KW-0223">Dioxygenase</keyword>
<evidence type="ECO:0000256" key="3">
    <source>
        <dbReference type="ARBA" id="ARBA00023004"/>
    </source>
</evidence>
<dbReference type="SUPFAM" id="SSF50022">
    <property type="entry name" value="ISP domain"/>
    <property type="match status" value="1"/>
</dbReference>
<keyword evidence="2" id="KW-0479">Metal-binding</keyword>
<gene>
    <name evidence="7" type="primary">nagAb_1</name>
    <name evidence="7" type="ORF">SDC9_96268</name>
</gene>
<evidence type="ECO:0000313" key="7">
    <source>
        <dbReference type="EMBL" id="MPM49538.1"/>
    </source>
</evidence>
<dbReference type="GO" id="GO:0051213">
    <property type="term" value="F:dioxygenase activity"/>
    <property type="evidence" value="ECO:0007669"/>
    <property type="project" value="UniProtKB-KW"/>
</dbReference>
<dbReference type="GO" id="GO:0046872">
    <property type="term" value="F:metal ion binding"/>
    <property type="evidence" value="ECO:0007669"/>
    <property type="project" value="UniProtKB-KW"/>
</dbReference>
<keyword evidence="1" id="KW-0001">2Fe-2S</keyword>
<protein>
    <submittedName>
        <fullName evidence="7">Naphthalene 1,2-dioxygenase/salicylate 5-hydroxylase systems, ferredoxin component</fullName>
    </submittedName>
</protein>
<comment type="cofactor">
    <cofactor evidence="5">
        <name>[2Fe-2S] cluster</name>
        <dbReference type="ChEBI" id="CHEBI:190135"/>
    </cofactor>
</comment>
<comment type="caution">
    <text evidence="7">The sequence shown here is derived from an EMBL/GenBank/DDBJ whole genome shotgun (WGS) entry which is preliminary data.</text>
</comment>
<name>A0A645AA04_9ZZZZ</name>
<dbReference type="EMBL" id="VSSQ01012570">
    <property type="protein sequence ID" value="MPM49538.1"/>
    <property type="molecule type" value="Genomic_DNA"/>
</dbReference>
<keyword evidence="7" id="KW-0560">Oxidoreductase</keyword>
<keyword evidence="4" id="KW-0411">Iron-sulfur</keyword>
<feature type="domain" description="Rieske" evidence="6">
    <location>
        <begin position="4"/>
        <end position="106"/>
    </location>
</feature>
<dbReference type="PANTHER" id="PTHR21496:SF0">
    <property type="entry name" value="RIESKE DOMAIN-CONTAINING PROTEIN"/>
    <property type="match status" value="1"/>
</dbReference>
<evidence type="ECO:0000256" key="2">
    <source>
        <dbReference type="ARBA" id="ARBA00022723"/>
    </source>
</evidence>
<sequence>MIYEKAATADELKDGEKKKVILENNVILLANLNGTYYALDNKCPHMGGSLADGTLEGTSVVCPRHGTAFDVRTGAVTKNGKLAFISVKTTNARTYPVRVEDGDVLVGIE</sequence>
<evidence type="ECO:0000256" key="5">
    <source>
        <dbReference type="ARBA" id="ARBA00034078"/>
    </source>
</evidence>
<evidence type="ECO:0000259" key="6">
    <source>
        <dbReference type="PROSITE" id="PS51296"/>
    </source>
</evidence>
<evidence type="ECO:0000256" key="1">
    <source>
        <dbReference type="ARBA" id="ARBA00022714"/>
    </source>
</evidence>
<dbReference type="PANTHER" id="PTHR21496">
    <property type="entry name" value="FERREDOXIN-RELATED"/>
    <property type="match status" value="1"/>
</dbReference>
<organism evidence="7">
    <name type="scientific">bioreactor metagenome</name>
    <dbReference type="NCBI Taxonomy" id="1076179"/>
    <lineage>
        <taxon>unclassified sequences</taxon>
        <taxon>metagenomes</taxon>
        <taxon>ecological metagenomes</taxon>
    </lineage>
</organism>
<dbReference type="InterPro" id="IPR036922">
    <property type="entry name" value="Rieske_2Fe-2S_sf"/>
</dbReference>
<evidence type="ECO:0000256" key="4">
    <source>
        <dbReference type="ARBA" id="ARBA00023014"/>
    </source>
</evidence>
<accession>A0A645AA04</accession>
<dbReference type="GO" id="GO:0051537">
    <property type="term" value="F:2 iron, 2 sulfur cluster binding"/>
    <property type="evidence" value="ECO:0007669"/>
    <property type="project" value="UniProtKB-KW"/>
</dbReference>
<dbReference type="AlphaFoldDB" id="A0A645AA04"/>
<dbReference type="Pfam" id="PF00355">
    <property type="entry name" value="Rieske"/>
    <property type="match status" value="1"/>
</dbReference>
<reference evidence="7" key="1">
    <citation type="submission" date="2019-08" db="EMBL/GenBank/DDBJ databases">
        <authorList>
            <person name="Kucharzyk K."/>
            <person name="Murdoch R.W."/>
            <person name="Higgins S."/>
            <person name="Loffler F."/>
        </authorList>
    </citation>
    <scope>NUCLEOTIDE SEQUENCE</scope>
</reference>
<keyword evidence="3" id="KW-0408">Iron</keyword>
<dbReference type="PROSITE" id="PS51296">
    <property type="entry name" value="RIESKE"/>
    <property type="match status" value="1"/>
</dbReference>
<dbReference type="Gene3D" id="2.102.10.10">
    <property type="entry name" value="Rieske [2Fe-2S] iron-sulphur domain"/>
    <property type="match status" value="1"/>
</dbReference>
<proteinExistence type="predicted"/>
<dbReference type="CDD" id="cd03528">
    <property type="entry name" value="Rieske_RO_ferredoxin"/>
    <property type="match status" value="1"/>
</dbReference>